<dbReference type="Proteomes" id="UP001341281">
    <property type="component" value="Chromosome 01"/>
</dbReference>
<dbReference type="InterPro" id="IPR025315">
    <property type="entry name" value="DUF4220"/>
</dbReference>
<proteinExistence type="predicted"/>
<gene>
    <name evidence="2" type="ORF">U9M48_000593</name>
</gene>
<dbReference type="Pfam" id="PF04578">
    <property type="entry name" value="DUF594"/>
    <property type="match status" value="1"/>
</dbReference>
<evidence type="ECO:0000313" key="2">
    <source>
        <dbReference type="EMBL" id="WVZ49216.1"/>
    </source>
</evidence>
<accession>A0AAQ3SEN3</accession>
<protein>
    <recommendedName>
        <fullName evidence="1">DUF4220 domain-containing protein</fullName>
    </recommendedName>
</protein>
<sequence length="395" mass="44617">MEGCRYLVAGEKYCINKKHPAWDKVTTVEHIWLCEGNLLRHKKSQKLKDVCLSMALSKMLNRRFAGFKLPQAKLEKTDELVFSARLAGDKPHERAFRVIEEELLVKHKCHTLESTICITAALALLEAYQLYLYVASSWFKVALIRSYVSTPFLKSFYFIEVILGLVLRLKAFRPWRCKLGQYCFLGEHGRKSRLRNCFHYATLRLVDKAEKWGHNSRSVKLSENVKKTVVDSLLAAARSSNGGLLTTGTTSLLNNGVHGGDRFSWACDPTAKAGGMTRIIVIWHIATTLCLWQEELDDKHGPASNIGRDKLLHGLDSNSKLIRNNKCVLITYSSLIRTVEGEFWAEMMLYISPSDDAREHLEALAKGGEFITQLWALLTHAGKLERAPAGPNDIV</sequence>
<evidence type="ECO:0000259" key="1">
    <source>
        <dbReference type="Pfam" id="PF13968"/>
    </source>
</evidence>
<dbReference type="InterPro" id="IPR007658">
    <property type="entry name" value="DUF594"/>
</dbReference>
<evidence type="ECO:0000313" key="3">
    <source>
        <dbReference type="Proteomes" id="UP001341281"/>
    </source>
</evidence>
<dbReference type="Pfam" id="PF13968">
    <property type="entry name" value="DUF4220"/>
    <property type="match status" value="2"/>
</dbReference>
<reference evidence="2 3" key="1">
    <citation type="submission" date="2024-02" db="EMBL/GenBank/DDBJ databases">
        <title>High-quality chromosome-scale genome assembly of Pensacola bahiagrass (Paspalum notatum Flugge var. saurae).</title>
        <authorList>
            <person name="Vega J.M."/>
            <person name="Podio M."/>
            <person name="Orjuela J."/>
            <person name="Siena L.A."/>
            <person name="Pessino S.C."/>
            <person name="Combes M.C."/>
            <person name="Mariac C."/>
            <person name="Albertini E."/>
            <person name="Pupilli F."/>
            <person name="Ortiz J.P.A."/>
            <person name="Leblanc O."/>
        </authorList>
    </citation>
    <scope>NUCLEOTIDE SEQUENCE [LARGE SCALE GENOMIC DNA]</scope>
    <source>
        <strain evidence="2">R1</strain>
        <tissue evidence="2">Leaf</tissue>
    </source>
</reference>
<keyword evidence="3" id="KW-1185">Reference proteome</keyword>
<name>A0AAQ3SEN3_PASNO</name>
<feature type="domain" description="DUF4220" evidence="1">
    <location>
        <begin position="115"/>
        <end position="185"/>
    </location>
</feature>
<dbReference type="AlphaFoldDB" id="A0AAQ3SEN3"/>
<dbReference type="PANTHER" id="PTHR31325">
    <property type="entry name" value="OS01G0798800 PROTEIN-RELATED"/>
    <property type="match status" value="1"/>
</dbReference>
<dbReference type="EMBL" id="CP144745">
    <property type="protein sequence ID" value="WVZ49216.1"/>
    <property type="molecule type" value="Genomic_DNA"/>
</dbReference>
<feature type="domain" description="DUF4220" evidence="1">
    <location>
        <begin position="2"/>
        <end position="104"/>
    </location>
</feature>
<organism evidence="2 3">
    <name type="scientific">Paspalum notatum var. saurae</name>
    <dbReference type="NCBI Taxonomy" id="547442"/>
    <lineage>
        <taxon>Eukaryota</taxon>
        <taxon>Viridiplantae</taxon>
        <taxon>Streptophyta</taxon>
        <taxon>Embryophyta</taxon>
        <taxon>Tracheophyta</taxon>
        <taxon>Spermatophyta</taxon>
        <taxon>Magnoliopsida</taxon>
        <taxon>Liliopsida</taxon>
        <taxon>Poales</taxon>
        <taxon>Poaceae</taxon>
        <taxon>PACMAD clade</taxon>
        <taxon>Panicoideae</taxon>
        <taxon>Andropogonodae</taxon>
        <taxon>Paspaleae</taxon>
        <taxon>Paspalinae</taxon>
        <taxon>Paspalum</taxon>
    </lineage>
</organism>